<dbReference type="InterPro" id="IPR040380">
    <property type="entry name" value="HAKAI-like_RING-HC"/>
</dbReference>
<gene>
    <name evidence="17" type="ORF">FSP39_007269</name>
</gene>
<evidence type="ECO:0000256" key="1">
    <source>
        <dbReference type="ARBA" id="ARBA00000900"/>
    </source>
</evidence>
<dbReference type="PANTHER" id="PTHR13480:SF0">
    <property type="entry name" value="E3 UBIQUITIN-PROTEIN LIGASE HAKAI"/>
    <property type="match status" value="1"/>
</dbReference>
<organism evidence="17 18">
    <name type="scientific">Pinctada imbricata</name>
    <name type="common">Atlantic pearl-oyster</name>
    <name type="synonym">Pinctada martensii</name>
    <dbReference type="NCBI Taxonomy" id="66713"/>
    <lineage>
        <taxon>Eukaryota</taxon>
        <taxon>Metazoa</taxon>
        <taxon>Spiralia</taxon>
        <taxon>Lophotrochozoa</taxon>
        <taxon>Mollusca</taxon>
        <taxon>Bivalvia</taxon>
        <taxon>Autobranchia</taxon>
        <taxon>Pteriomorphia</taxon>
        <taxon>Pterioida</taxon>
        <taxon>Pterioidea</taxon>
        <taxon>Pteriidae</taxon>
        <taxon>Pinctada</taxon>
    </lineage>
</organism>
<evidence type="ECO:0000256" key="12">
    <source>
        <dbReference type="ARBA" id="ARBA00038499"/>
    </source>
</evidence>
<keyword evidence="5" id="KW-0217">Developmental protein</keyword>
<keyword evidence="6" id="KW-0808">Transferase</keyword>
<evidence type="ECO:0000256" key="15">
    <source>
        <dbReference type="SAM" id="MobiDB-lite"/>
    </source>
</evidence>
<dbReference type="EMBL" id="VSWD01000005">
    <property type="protein sequence ID" value="KAK3101909.1"/>
    <property type="molecule type" value="Genomic_DNA"/>
</dbReference>
<dbReference type="Gene3D" id="6.10.140.2210">
    <property type="match status" value="1"/>
</dbReference>
<dbReference type="Pfam" id="PF18408">
    <property type="entry name" value="zf_Hakai"/>
    <property type="match status" value="1"/>
</dbReference>
<feature type="compositionally biased region" description="Pro residues" evidence="15">
    <location>
        <begin position="425"/>
        <end position="454"/>
    </location>
</feature>
<comment type="caution">
    <text evidence="17">The sequence shown here is derived from an EMBL/GenBank/DDBJ whole genome shotgun (WGS) entry which is preliminary data.</text>
</comment>
<comment type="pathway">
    <text evidence="3">Protein modification; protein ubiquitination.</text>
</comment>
<evidence type="ECO:0000256" key="2">
    <source>
        <dbReference type="ARBA" id="ARBA00004123"/>
    </source>
</evidence>
<protein>
    <recommendedName>
        <fullName evidence="13">E3 ubiquitin-protein ligase Hakai</fullName>
        <ecNumber evidence="4">2.3.2.27</ecNumber>
    </recommendedName>
</protein>
<dbReference type="Proteomes" id="UP001186944">
    <property type="component" value="Unassembled WGS sequence"/>
</dbReference>
<dbReference type="InterPro" id="IPR013083">
    <property type="entry name" value="Znf_RING/FYVE/PHD"/>
</dbReference>
<dbReference type="GO" id="GO:0061630">
    <property type="term" value="F:ubiquitin protein ligase activity"/>
    <property type="evidence" value="ECO:0007669"/>
    <property type="project" value="UniProtKB-EC"/>
</dbReference>
<evidence type="ECO:0000256" key="8">
    <source>
        <dbReference type="ARBA" id="ARBA00022771"/>
    </source>
</evidence>
<dbReference type="PROSITE" id="PS00518">
    <property type="entry name" value="ZF_RING_1"/>
    <property type="match status" value="1"/>
</dbReference>
<dbReference type="InterPro" id="IPR040383">
    <property type="entry name" value="HAKAI/CBLL2"/>
</dbReference>
<evidence type="ECO:0000256" key="3">
    <source>
        <dbReference type="ARBA" id="ARBA00004906"/>
    </source>
</evidence>
<comment type="subcellular location">
    <subcellularLocation>
        <location evidence="2">Nucleus</location>
    </subcellularLocation>
</comment>
<dbReference type="InterPro" id="IPR041042">
    <property type="entry name" value="Znf_Hakai"/>
</dbReference>
<keyword evidence="10" id="KW-0862">Zinc</keyword>
<evidence type="ECO:0000256" key="13">
    <source>
        <dbReference type="ARBA" id="ARBA00041081"/>
    </source>
</evidence>
<dbReference type="GO" id="GO:0005634">
    <property type="term" value="C:nucleus"/>
    <property type="evidence" value="ECO:0007669"/>
    <property type="project" value="UniProtKB-SubCell"/>
</dbReference>
<feature type="compositionally biased region" description="Low complexity" evidence="15">
    <location>
        <begin position="199"/>
        <end position="220"/>
    </location>
</feature>
<dbReference type="InterPro" id="IPR017907">
    <property type="entry name" value="Znf_RING_CS"/>
</dbReference>
<proteinExistence type="inferred from homology"/>
<evidence type="ECO:0000256" key="11">
    <source>
        <dbReference type="ARBA" id="ARBA00023242"/>
    </source>
</evidence>
<dbReference type="EC" id="2.3.2.27" evidence="4"/>
<accession>A0AA89C5H8</accession>
<dbReference type="SUPFAM" id="SSF57850">
    <property type="entry name" value="RING/U-box"/>
    <property type="match status" value="1"/>
</dbReference>
<evidence type="ECO:0000256" key="6">
    <source>
        <dbReference type="ARBA" id="ARBA00022679"/>
    </source>
</evidence>
<dbReference type="GO" id="GO:0016567">
    <property type="term" value="P:protein ubiquitination"/>
    <property type="evidence" value="ECO:0007669"/>
    <property type="project" value="InterPro"/>
</dbReference>
<keyword evidence="18" id="KW-1185">Reference proteome</keyword>
<dbReference type="GO" id="GO:0030155">
    <property type="term" value="P:regulation of cell adhesion"/>
    <property type="evidence" value="ECO:0007669"/>
    <property type="project" value="TreeGrafter"/>
</dbReference>
<dbReference type="GO" id="GO:0008270">
    <property type="term" value="F:zinc ion binding"/>
    <property type="evidence" value="ECO:0007669"/>
    <property type="project" value="UniProtKB-KW"/>
</dbReference>
<evidence type="ECO:0000313" key="17">
    <source>
        <dbReference type="EMBL" id="KAK3101909.1"/>
    </source>
</evidence>
<dbReference type="AlphaFoldDB" id="A0AA89C5H8"/>
<feature type="compositionally biased region" description="Pro residues" evidence="15">
    <location>
        <begin position="480"/>
        <end position="503"/>
    </location>
</feature>
<comment type="similarity">
    <text evidence="12">Belongs to the Hakai family.</text>
</comment>
<keyword evidence="11" id="KW-0539">Nucleus</keyword>
<keyword evidence="9" id="KW-0833">Ubl conjugation pathway</keyword>
<feature type="region of interest" description="Disordered" evidence="15">
    <location>
        <begin position="361"/>
        <end position="503"/>
    </location>
</feature>
<evidence type="ECO:0000256" key="5">
    <source>
        <dbReference type="ARBA" id="ARBA00022473"/>
    </source>
</evidence>
<dbReference type="Gene3D" id="3.30.40.10">
    <property type="entry name" value="Zinc/RING finger domain, C3HC4 (zinc finger)"/>
    <property type="match status" value="1"/>
</dbReference>
<comment type="catalytic activity">
    <reaction evidence="1">
        <text>S-ubiquitinyl-[E2 ubiquitin-conjugating enzyme]-L-cysteine + [acceptor protein]-L-lysine = [E2 ubiquitin-conjugating enzyme]-L-cysteine + N(6)-ubiquitinyl-[acceptor protein]-L-lysine.</text>
        <dbReference type="EC" id="2.3.2.27"/>
    </reaction>
</comment>
<evidence type="ECO:0000256" key="10">
    <source>
        <dbReference type="ARBA" id="ARBA00022833"/>
    </source>
</evidence>
<evidence type="ECO:0000256" key="14">
    <source>
        <dbReference type="PROSITE-ProRule" id="PRU00175"/>
    </source>
</evidence>
<sequence>MELDSEDSGAVQTGNVKKNINIKLKSAPKTGRGRGRPRKDAKAKKENQIPPDNQDAGGETDQVAVGEEMMEPTIFKQPGEPLHQNQHLRWNHKVNLLGEKVVDPLIHCCEKCLLPILIYGRMIPCKHVFCFDCARKTDKTCPRCEEPVSRIEQSALGTVFICNHGGPKHGTEGCRRTYLSSRDLQAHIYHRHIRDAQQSAPPSVKPSSVSKSLGSSSNVPAPQPNIEKYSTSKSSSKVHEGNASMIEQYTTAAGRHGVPDMSMGQNRPPPAGDTPRMYPPAAMLNQMTPMGTGPPMMGQGPPPQIPNSSQPPPMGIPPPQLNATQHDAYSLSGVMPGGRTNLITIQVQDDQDYRRRDQPNYMQAGVGGIPPVTFSTALPPPGGNMPPLQTNYNPALQHPPSFSMPPSSVPLPFSSPPINSSGNLPHPPPPNVPGPNLGGPPPHLGPRMPMPGNQPPRFGGQGHFDGPNPPGGQNPRGPWNGPPQRGPPPHGGSGPRGPPPQFY</sequence>
<evidence type="ECO:0000313" key="18">
    <source>
        <dbReference type="Proteomes" id="UP001186944"/>
    </source>
</evidence>
<evidence type="ECO:0000256" key="9">
    <source>
        <dbReference type="ARBA" id="ARBA00022786"/>
    </source>
</evidence>
<reference evidence="17" key="1">
    <citation type="submission" date="2019-08" db="EMBL/GenBank/DDBJ databases">
        <title>The improved chromosome-level genome for the pearl oyster Pinctada fucata martensii using PacBio sequencing and Hi-C.</title>
        <authorList>
            <person name="Zheng Z."/>
        </authorList>
    </citation>
    <scope>NUCLEOTIDE SEQUENCE</scope>
    <source>
        <strain evidence="17">ZZ-2019</strain>
        <tissue evidence="17">Adductor muscle</tissue>
    </source>
</reference>
<dbReference type="FunFam" id="3.30.40.10:FF:000432">
    <property type="entry name" value="E3 ubiquitin-protein ligase Hakai"/>
    <property type="match status" value="1"/>
</dbReference>
<feature type="region of interest" description="Disordered" evidence="15">
    <location>
        <begin position="1"/>
        <end position="59"/>
    </location>
</feature>
<feature type="region of interest" description="Disordered" evidence="15">
    <location>
        <begin position="194"/>
        <end position="241"/>
    </location>
</feature>
<evidence type="ECO:0000256" key="4">
    <source>
        <dbReference type="ARBA" id="ARBA00012483"/>
    </source>
</evidence>
<dbReference type="PROSITE" id="PS50089">
    <property type="entry name" value="ZF_RING_2"/>
    <property type="match status" value="1"/>
</dbReference>
<dbReference type="PANTHER" id="PTHR13480">
    <property type="entry name" value="E3 UBIQUITIN-PROTEIN LIGASE HAKAI-RELATED"/>
    <property type="match status" value="1"/>
</dbReference>
<feature type="domain" description="RING-type" evidence="16">
    <location>
        <begin position="109"/>
        <end position="145"/>
    </location>
</feature>
<keyword evidence="7" id="KW-0479">Metal-binding</keyword>
<evidence type="ECO:0000259" key="16">
    <source>
        <dbReference type="PROSITE" id="PS50089"/>
    </source>
</evidence>
<name>A0AA89C5H8_PINIB</name>
<keyword evidence="8 14" id="KW-0863">Zinc-finger</keyword>
<dbReference type="CDD" id="cd16508">
    <property type="entry name" value="RING-HC_HAKAI-like"/>
    <property type="match status" value="1"/>
</dbReference>
<evidence type="ECO:0000256" key="7">
    <source>
        <dbReference type="ARBA" id="ARBA00022723"/>
    </source>
</evidence>
<dbReference type="InterPro" id="IPR001841">
    <property type="entry name" value="Znf_RING"/>
</dbReference>
<feature type="compositionally biased region" description="Basic and acidic residues" evidence="15">
    <location>
        <begin position="38"/>
        <end position="47"/>
    </location>
</feature>